<evidence type="ECO:0000256" key="1">
    <source>
        <dbReference type="ARBA" id="ARBA00022630"/>
    </source>
</evidence>
<protein>
    <recommendedName>
        <fullName evidence="8">Cyclohexanone monooxygenase</fullName>
    </recommendedName>
</protein>
<keyword evidence="3" id="KW-0521">NADP</keyword>
<dbReference type="AlphaFoldDB" id="A0AB34KCY6"/>
<keyword evidence="7" id="KW-1185">Reference proteome</keyword>
<proteinExistence type="predicted"/>
<organism evidence="6 7">
    <name type="scientific">Cladosporium halotolerans</name>
    <dbReference type="NCBI Taxonomy" id="1052096"/>
    <lineage>
        <taxon>Eukaryota</taxon>
        <taxon>Fungi</taxon>
        <taxon>Dikarya</taxon>
        <taxon>Ascomycota</taxon>
        <taxon>Pezizomycotina</taxon>
        <taxon>Dothideomycetes</taxon>
        <taxon>Dothideomycetidae</taxon>
        <taxon>Cladosporiales</taxon>
        <taxon>Cladosporiaceae</taxon>
        <taxon>Cladosporium</taxon>
    </lineage>
</organism>
<dbReference type="SUPFAM" id="SSF51905">
    <property type="entry name" value="FAD/NAD(P)-binding domain"/>
    <property type="match status" value="3"/>
</dbReference>
<sequence>MTAQELDALVVGAGFGGLYQLKKLRDQGLKTKAIDSAGDVGGTWYWNQYPGAMSDTESYLYRYSWDEEDLTTYPWDTHYVYQPQVLGYLQHVAKRHDLYKDISFGTALTGARWDASSARWHVETSTGIRFTTRYLITALGLLSKQNLPNITGIDSFQGEKYHTGAWPADVELKGKRVGVIGNGSTGVQVITAIAKDVKHLVSFQRNPQYSVPSGQSAVSKEYREHVNENYQQIWKDVKASKFGFGFHETDRPTFSVSPEEREQIFEKAWKTGGGFRFMFETFNDIAENEDANNEASDFIKKKIRATVHDQDKARKLLPTQLYARRPLCDAGYYEQFNRDNVDIVSLHETPIDRITSKGVKTSDGTEHELDVLIFATGFDAVDGNYTRLAIEGVDGRTLKEHWSHGPTSYLGISVPKFPNMFMILGPNGPFCNIPPAIETHVEVISDIIATVEERNQRQTGKPTANNGARHDSFVTPRDQVNGQKNVVIEPTLEAEQAWSKVCDQESATSLFRKTDSWIFGSNIQGKAHAVMFYFGGLGKYREQLRDVAADGWKGFNIG</sequence>
<reference evidence="6 7" key="1">
    <citation type="journal article" date="2020" name="Microbiol. Resour. Announc.">
        <title>Draft Genome Sequence of a Cladosporium Species Isolated from the Mesophotic Ascidian Didemnum maculosum.</title>
        <authorList>
            <person name="Gioti A."/>
            <person name="Siaperas R."/>
            <person name="Nikolaivits E."/>
            <person name="Le Goff G."/>
            <person name="Ouazzani J."/>
            <person name="Kotoulas G."/>
            <person name="Topakas E."/>
        </authorList>
    </citation>
    <scope>NUCLEOTIDE SEQUENCE [LARGE SCALE GENOMIC DNA]</scope>
    <source>
        <strain evidence="6 7">TM138-S3</strain>
    </source>
</reference>
<evidence type="ECO:0000256" key="4">
    <source>
        <dbReference type="ARBA" id="ARBA00023002"/>
    </source>
</evidence>
<dbReference type="GO" id="GO:0050661">
    <property type="term" value="F:NADP binding"/>
    <property type="evidence" value="ECO:0007669"/>
    <property type="project" value="InterPro"/>
</dbReference>
<evidence type="ECO:0000256" key="5">
    <source>
        <dbReference type="SAM" id="MobiDB-lite"/>
    </source>
</evidence>
<name>A0AB34KCY6_9PEZI</name>
<gene>
    <name evidence="6" type="ORF">WHR41_08209</name>
</gene>
<evidence type="ECO:0000313" key="6">
    <source>
        <dbReference type="EMBL" id="KAL1582983.1"/>
    </source>
</evidence>
<evidence type="ECO:0000256" key="2">
    <source>
        <dbReference type="ARBA" id="ARBA00022827"/>
    </source>
</evidence>
<dbReference type="InterPro" id="IPR036188">
    <property type="entry name" value="FAD/NAD-bd_sf"/>
</dbReference>
<dbReference type="GO" id="GO:0050660">
    <property type="term" value="F:flavin adenine dinucleotide binding"/>
    <property type="evidence" value="ECO:0007669"/>
    <property type="project" value="InterPro"/>
</dbReference>
<dbReference type="PANTHER" id="PTHR43098:SF5">
    <property type="entry name" value="DUAL-FUNCTIONAL MONOOXYGENASE_METHYLTRANSFERASE PSOF"/>
    <property type="match status" value="1"/>
</dbReference>
<dbReference type="GeneID" id="96009651"/>
<dbReference type="RefSeq" id="XP_069226090.1">
    <property type="nucleotide sequence ID" value="XM_069376813.1"/>
</dbReference>
<evidence type="ECO:0000313" key="7">
    <source>
        <dbReference type="Proteomes" id="UP000803884"/>
    </source>
</evidence>
<keyword evidence="1" id="KW-0285">Flavoprotein</keyword>
<dbReference type="Pfam" id="PF00743">
    <property type="entry name" value="FMO-like"/>
    <property type="match status" value="1"/>
</dbReference>
<evidence type="ECO:0008006" key="8">
    <source>
        <dbReference type="Google" id="ProtNLM"/>
    </source>
</evidence>
<accession>A0AB34KCY6</accession>
<evidence type="ECO:0000256" key="3">
    <source>
        <dbReference type="ARBA" id="ARBA00022857"/>
    </source>
</evidence>
<feature type="compositionally biased region" description="Polar residues" evidence="5">
    <location>
        <begin position="457"/>
        <end position="466"/>
    </location>
</feature>
<dbReference type="InterPro" id="IPR020946">
    <property type="entry name" value="Flavin_mOase-like"/>
</dbReference>
<dbReference type="EMBL" id="JAAQHG020000041">
    <property type="protein sequence ID" value="KAL1582983.1"/>
    <property type="molecule type" value="Genomic_DNA"/>
</dbReference>
<dbReference type="InterPro" id="IPR050775">
    <property type="entry name" value="FAD-binding_Monooxygenases"/>
</dbReference>
<dbReference type="GO" id="GO:0004499">
    <property type="term" value="F:N,N-dimethylaniline monooxygenase activity"/>
    <property type="evidence" value="ECO:0007669"/>
    <property type="project" value="InterPro"/>
</dbReference>
<feature type="region of interest" description="Disordered" evidence="5">
    <location>
        <begin position="454"/>
        <end position="473"/>
    </location>
</feature>
<dbReference type="Proteomes" id="UP000803884">
    <property type="component" value="Unassembled WGS sequence"/>
</dbReference>
<keyword evidence="4" id="KW-0560">Oxidoreductase</keyword>
<dbReference type="PANTHER" id="PTHR43098">
    <property type="entry name" value="L-ORNITHINE N(5)-MONOOXYGENASE-RELATED"/>
    <property type="match status" value="1"/>
</dbReference>
<comment type="caution">
    <text evidence="6">The sequence shown here is derived from an EMBL/GenBank/DDBJ whole genome shotgun (WGS) entry which is preliminary data.</text>
</comment>
<keyword evidence="2" id="KW-0274">FAD</keyword>
<dbReference type="Gene3D" id="3.50.50.60">
    <property type="entry name" value="FAD/NAD(P)-binding domain"/>
    <property type="match status" value="2"/>
</dbReference>